<evidence type="ECO:0000313" key="1">
    <source>
        <dbReference type="EMBL" id="EIY99080.1"/>
    </source>
</evidence>
<protein>
    <submittedName>
        <fullName evidence="1">Uncharacterized protein</fullName>
    </submittedName>
</protein>
<dbReference type="AlphaFoldDB" id="I9BH14"/>
<proteinExistence type="predicted"/>
<evidence type="ECO:0000313" key="2">
    <source>
        <dbReference type="Proteomes" id="UP000003917"/>
    </source>
</evidence>
<accession>I9BH14</accession>
<organism evidence="1 2">
    <name type="scientific">Bacteroides fragilis CL05T12C13</name>
    <dbReference type="NCBI Taxonomy" id="997881"/>
    <lineage>
        <taxon>Bacteria</taxon>
        <taxon>Pseudomonadati</taxon>
        <taxon>Bacteroidota</taxon>
        <taxon>Bacteroidia</taxon>
        <taxon>Bacteroidales</taxon>
        <taxon>Bacteroidaceae</taxon>
        <taxon>Bacteroides</taxon>
    </lineage>
</organism>
<sequence length="33" mass="3808">MKSMKELFYPAIVTIEFSCCEKEGHICQSLKVN</sequence>
<name>I9BH14_BACFG</name>
<dbReference type="HOGENOM" id="CLU_3380495_0_0_10"/>
<dbReference type="Proteomes" id="UP000003917">
    <property type="component" value="Unassembled WGS sequence"/>
</dbReference>
<reference evidence="1 2" key="1">
    <citation type="submission" date="2012-02" db="EMBL/GenBank/DDBJ databases">
        <title>The Genome Sequence of Bacteroides fragilis CL05T12C13.</title>
        <authorList>
            <consortium name="The Broad Institute Genome Sequencing Platform"/>
            <person name="Earl A."/>
            <person name="Ward D."/>
            <person name="Feldgarden M."/>
            <person name="Gevers D."/>
            <person name="Zitomersky N.L."/>
            <person name="Coyne M.J."/>
            <person name="Comstock L.E."/>
            <person name="Young S.K."/>
            <person name="Zeng Q."/>
            <person name="Gargeya S."/>
            <person name="Fitzgerald M."/>
            <person name="Haas B."/>
            <person name="Abouelleil A."/>
            <person name="Alvarado L."/>
            <person name="Arachchi H.M."/>
            <person name="Berlin A."/>
            <person name="Chapman S.B."/>
            <person name="Gearin G."/>
            <person name="Goldberg J."/>
            <person name="Griggs A."/>
            <person name="Gujja S."/>
            <person name="Hansen M."/>
            <person name="Heiman D."/>
            <person name="Howarth C."/>
            <person name="Larimer J."/>
            <person name="Lui A."/>
            <person name="MacDonald P.J.P."/>
            <person name="McCowen C."/>
            <person name="Montmayeur A."/>
            <person name="Murphy C."/>
            <person name="Neiman D."/>
            <person name="Pearson M."/>
            <person name="Priest M."/>
            <person name="Roberts A."/>
            <person name="Saif S."/>
            <person name="Shea T."/>
            <person name="Sisk P."/>
            <person name="Stolte C."/>
            <person name="Sykes S."/>
            <person name="Wortman J."/>
            <person name="Nusbaum C."/>
            <person name="Birren B."/>
        </authorList>
    </citation>
    <scope>NUCLEOTIDE SEQUENCE [LARGE SCALE GENOMIC DNA]</scope>
    <source>
        <strain evidence="1 2">CL05T12C13</strain>
    </source>
</reference>
<dbReference type="EMBL" id="AGXP01000019">
    <property type="protein sequence ID" value="EIY99080.1"/>
    <property type="molecule type" value="Genomic_DNA"/>
</dbReference>
<comment type="caution">
    <text evidence="1">The sequence shown here is derived from an EMBL/GenBank/DDBJ whole genome shotgun (WGS) entry which is preliminary data.</text>
</comment>
<gene>
    <name evidence="1" type="ORF">HMPREF1080_01682</name>
</gene>